<evidence type="ECO:0000256" key="2">
    <source>
        <dbReference type="SAM" id="SignalP"/>
    </source>
</evidence>
<dbReference type="KEGG" id="ccos:Pan44_21910"/>
<evidence type="ECO:0000259" key="5">
    <source>
        <dbReference type="Pfam" id="PF07635"/>
    </source>
</evidence>
<dbReference type="InParanoid" id="A0A517SDG0"/>
<feature type="domain" description="DUF1553" evidence="4">
    <location>
        <begin position="764"/>
        <end position="1018"/>
    </location>
</feature>
<dbReference type="OrthoDB" id="127107at2"/>
<feature type="domain" description="Cytochrome C Planctomycete-type" evidence="5">
    <location>
        <begin position="46"/>
        <end position="104"/>
    </location>
</feature>
<feature type="chain" id="PRO_5022091805" evidence="2">
    <location>
        <begin position="25"/>
        <end position="1048"/>
    </location>
</feature>
<evidence type="ECO:0000259" key="3">
    <source>
        <dbReference type="Pfam" id="PF07583"/>
    </source>
</evidence>
<evidence type="ECO:0000256" key="1">
    <source>
        <dbReference type="SAM" id="MobiDB-lite"/>
    </source>
</evidence>
<dbReference type="AlphaFoldDB" id="A0A517SDG0"/>
<protein>
    <submittedName>
        <fullName evidence="6">Planctomycete cytochrome C</fullName>
    </submittedName>
</protein>
<proteinExistence type="predicted"/>
<dbReference type="Pfam" id="PF07635">
    <property type="entry name" value="PSCyt1"/>
    <property type="match status" value="1"/>
</dbReference>
<evidence type="ECO:0000313" key="6">
    <source>
        <dbReference type="EMBL" id="QDT54164.1"/>
    </source>
</evidence>
<dbReference type="InterPro" id="IPR011429">
    <property type="entry name" value="Cyt_c_Planctomycete-type"/>
</dbReference>
<dbReference type="Pfam" id="PF07587">
    <property type="entry name" value="PSD1"/>
    <property type="match status" value="1"/>
</dbReference>
<keyword evidence="2" id="KW-0732">Signal</keyword>
<feature type="domain" description="DUF1549" evidence="3">
    <location>
        <begin position="172"/>
        <end position="383"/>
    </location>
</feature>
<dbReference type="InterPro" id="IPR011444">
    <property type="entry name" value="DUF1549"/>
</dbReference>
<evidence type="ECO:0000313" key="7">
    <source>
        <dbReference type="Proteomes" id="UP000315700"/>
    </source>
</evidence>
<gene>
    <name evidence="6" type="ORF">Pan44_21910</name>
</gene>
<dbReference type="PANTHER" id="PTHR35889:SF3">
    <property type="entry name" value="F-BOX DOMAIN-CONTAINING PROTEIN"/>
    <property type="match status" value="1"/>
</dbReference>
<dbReference type="EMBL" id="CP036271">
    <property type="protein sequence ID" value="QDT54164.1"/>
    <property type="molecule type" value="Genomic_DNA"/>
</dbReference>
<accession>A0A517SDG0</accession>
<sequence precursor="true">MTSILRPVTLLTIWLTLANASLQAADQEQPLEFFEKKVRPLLVSHCYECHSVKSKSLKAGLRVDSRSALLKGGDSGAAISSDQPDQSLLLEAVRYEAYEMPPKGKLPAADIAILERWVKMGAPWPEEPEPVADASPPPFDLEARKASHWCWQPVRRPELPAVQDAAWVRDDIDRFILAKLEERGFQPAPTVDRRVLIRRLSFDLIGLPPTPGEVDEFVSDPASNAVEKVVDRLLESPHFGERWGRHWLDLVRYAESRGHEFDNDTPNAWQYRDYVIRALNADVPYDQFVKEHIAGDLLDPPRLHPEKKFNESILGTGFWHLGEWVHSPVDIRKDETDRFDNMLDVMSKAFLGVTVACARCHDHKFDAISQKDYYALSGFLQGSDYRQVPFEALEHNKWLAGEVAKVDAEANRRIWQALGRKRLKAIEQGPVGGGVGWDESRGGIPWDDPGPLPPRIRVLVDYRDGSSDGFQQDGAVYGQRPALPGEVILREGSRGQLMTEYVRAGYAHSHPVWKTADYPIASSPNQKGRLESLSRNGRTLRSRTFDLQSGEVNCRVRGSGAIVACVDSHRLIAGPLHGETVINVLGDSDEWRWIPVNLARYVGHRVHLEFTPSVGQSLDVQLAIEGSPPEPVLYVNSQSISQEQLKRIVQAWADGEPVKAEDRQAAIVFGAQTFWDASRPESVVPSEASLSIVAERLRWAEEIAEVRQGISSHASLAPAMLDGSGEDDRLLIRGNSSTPGDAVRRRFLEVIDGPKAMTIPAGSGRRELAEHITDPANPLTSRVVVNRLWHHLLGRGIVPTVDDFGVLGQRPTHPELLDYLATEFQKDGQSLKRMIRRIVLSQTYRMSGDTDPKTVEADPKNDLWHHRPPKRLEGEVIRDALLAVSGRLDRTPFGPSVKVHLTSFMEGRGRPSQSGPMDGENRRSIYLEVRRNFLSPFMLTFDTPNPFSTMGRRNSSNVPAQALILMNDPFVRDCAESWARRAIQEGPADPNERIAWFCRTAFGRQPTEPELQLVREYLSSAGDTDTDLAKWTDIAHAIINMKEFVFVP</sequence>
<dbReference type="PANTHER" id="PTHR35889">
    <property type="entry name" value="CYCLOINULO-OLIGOSACCHARIDE FRUCTANOTRANSFERASE-RELATED"/>
    <property type="match status" value="1"/>
</dbReference>
<name>A0A517SDG0_9PLAN</name>
<feature type="compositionally biased region" description="Basic and acidic residues" evidence="1">
    <location>
        <begin position="848"/>
        <end position="867"/>
    </location>
</feature>
<dbReference type="InterPro" id="IPR022655">
    <property type="entry name" value="DUF1553"/>
</dbReference>
<keyword evidence="7" id="KW-1185">Reference proteome</keyword>
<evidence type="ECO:0000259" key="4">
    <source>
        <dbReference type="Pfam" id="PF07587"/>
    </source>
</evidence>
<reference evidence="6 7" key="1">
    <citation type="submission" date="2019-02" db="EMBL/GenBank/DDBJ databases">
        <title>Deep-cultivation of Planctomycetes and their phenomic and genomic characterization uncovers novel biology.</title>
        <authorList>
            <person name="Wiegand S."/>
            <person name="Jogler M."/>
            <person name="Boedeker C."/>
            <person name="Pinto D."/>
            <person name="Vollmers J."/>
            <person name="Rivas-Marin E."/>
            <person name="Kohn T."/>
            <person name="Peeters S.H."/>
            <person name="Heuer A."/>
            <person name="Rast P."/>
            <person name="Oberbeckmann S."/>
            <person name="Bunk B."/>
            <person name="Jeske O."/>
            <person name="Meyerdierks A."/>
            <person name="Storesund J.E."/>
            <person name="Kallscheuer N."/>
            <person name="Luecker S."/>
            <person name="Lage O.M."/>
            <person name="Pohl T."/>
            <person name="Merkel B.J."/>
            <person name="Hornburger P."/>
            <person name="Mueller R.-W."/>
            <person name="Bruemmer F."/>
            <person name="Labrenz M."/>
            <person name="Spormann A.M."/>
            <person name="Op den Camp H."/>
            <person name="Overmann J."/>
            <person name="Amann R."/>
            <person name="Jetten M.S.M."/>
            <person name="Mascher T."/>
            <person name="Medema M.H."/>
            <person name="Devos D.P."/>
            <person name="Kaster A.-K."/>
            <person name="Ovreas L."/>
            <person name="Rohde M."/>
            <person name="Galperin M.Y."/>
            <person name="Jogler C."/>
        </authorList>
    </citation>
    <scope>NUCLEOTIDE SEQUENCE [LARGE SCALE GENOMIC DNA]</scope>
    <source>
        <strain evidence="6 7">Pan44</strain>
    </source>
</reference>
<dbReference type="Proteomes" id="UP000315700">
    <property type="component" value="Chromosome"/>
</dbReference>
<organism evidence="6 7">
    <name type="scientific">Caulifigura coniformis</name>
    <dbReference type="NCBI Taxonomy" id="2527983"/>
    <lineage>
        <taxon>Bacteria</taxon>
        <taxon>Pseudomonadati</taxon>
        <taxon>Planctomycetota</taxon>
        <taxon>Planctomycetia</taxon>
        <taxon>Planctomycetales</taxon>
        <taxon>Planctomycetaceae</taxon>
        <taxon>Caulifigura</taxon>
    </lineage>
</organism>
<feature type="region of interest" description="Disordered" evidence="1">
    <location>
        <begin position="847"/>
        <end position="867"/>
    </location>
</feature>
<feature type="signal peptide" evidence="2">
    <location>
        <begin position="1"/>
        <end position="24"/>
    </location>
</feature>
<dbReference type="Pfam" id="PF07583">
    <property type="entry name" value="PSCyt2"/>
    <property type="match status" value="1"/>
</dbReference>